<dbReference type="GO" id="GO:0004803">
    <property type="term" value="F:transposase activity"/>
    <property type="evidence" value="ECO:0007669"/>
    <property type="project" value="InterPro"/>
</dbReference>
<name>A0A1M6DQR2_9FLAO</name>
<gene>
    <name evidence="2" type="ORF">SAMN04487908_10581</name>
</gene>
<accession>A0A1M6DQR2</accession>
<organism evidence="2 3">
    <name type="scientific">Aequorivita viscosa</name>
    <dbReference type="NCBI Taxonomy" id="797419"/>
    <lineage>
        <taxon>Bacteria</taxon>
        <taxon>Pseudomonadati</taxon>
        <taxon>Bacteroidota</taxon>
        <taxon>Flavobacteriia</taxon>
        <taxon>Flavobacteriales</taxon>
        <taxon>Flavobacteriaceae</taxon>
        <taxon>Aequorivita</taxon>
    </lineage>
</organism>
<evidence type="ECO:0000313" key="2">
    <source>
        <dbReference type="EMBL" id="SHI75552.1"/>
    </source>
</evidence>
<dbReference type="PANTHER" id="PTHR34322">
    <property type="entry name" value="TRANSPOSASE, Y1_TNP DOMAIN-CONTAINING"/>
    <property type="match status" value="1"/>
</dbReference>
<dbReference type="Proteomes" id="UP000184172">
    <property type="component" value="Unassembled WGS sequence"/>
</dbReference>
<dbReference type="GO" id="GO:0003677">
    <property type="term" value="F:DNA binding"/>
    <property type="evidence" value="ECO:0007669"/>
    <property type="project" value="InterPro"/>
</dbReference>
<keyword evidence="3" id="KW-1185">Reference proteome</keyword>
<reference evidence="3" key="1">
    <citation type="submission" date="2016-11" db="EMBL/GenBank/DDBJ databases">
        <authorList>
            <person name="Varghese N."/>
            <person name="Submissions S."/>
        </authorList>
    </citation>
    <scope>NUCLEOTIDE SEQUENCE [LARGE SCALE GENOMIC DNA]</scope>
    <source>
        <strain evidence="3">DSM 26349</strain>
    </source>
</reference>
<proteinExistence type="predicted"/>
<dbReference type="Gene3D" id="3.30.70.1290">
    <property type="entry name" value="Transposase IS200-like"/>
    <property type="match status" value="1"/>
</dbReference>
<evidence type="ECO:0000313" key="3">
    <source>
        <dbReference type="Proteomes" id="UP000184172"/>
    </source>
</evidence>
<dbReference type="EMBL" id="FQYV01000005">
    <property type="protein sequence ID" value="SHI75552.1"/>
    <property type="molecule type" value="Genomic_DNA"/>
</dbReference>
<evidence type="ECO:0000259" key="1">
    <source>
        <dbReference type="SMART" id="SM01321"/>
    </source>
</evidence>
<protein>
    <submittedName>
        <fullName evidence="2">REP element-mobilizing transposase RayT</fullName>
    </submittedName>
</protein>
<dbReference type="PANTHER" id="PTHR34322:SF2">
    <property type="entry name" value="TRANSPOSASE IS200-LIKE DOMAIN-CONTAINING PROTEIN"/>
    <property type="match status" value="1"/>
</dbReference>
<dbReference type="InterPro" id="IPR002686">
    <property type="entry name" value="Transposase_17"/>
</dbReference>
<feature type="domain" description="Transposase IS200-like" evidence="1">
    <location>
        <begin position="5"/>
        <end position="121"/>
    </location>
</feature>
<dbReference type="InterPro" id="IPR036515">
    <property type="entry name" value="Transposase_17_sf"/>
</dbReference>
<dbReference type="GO" id="GO:0006313">
    <property type="term" value="P:DNA transposition"/>
    <property type="evidence" value="ECO:0007669"/>
    <property type="project" value="InterPro"/>
</dbReference>
<sequence length="184" mass="22207">MDFLEETYFYHIFNRGNNQQSIFLDNDNYLHFLKLVKKHILPVADIYSYCLLGNHFHFLVRINDECKKNPSQSFSNLFNSYSKAFNKRHNRIGSLFQRPFKRKRIIEEDYLRQLIIYIHLNPENHGIVNDFELYPYSSYASMLSNKPTNLKRTEVIELFGNKENFIFMHRKKPHNLSEFDDLQT</sequence>
<dbReference type="AlphaFoldDB" id="A0A1M6DQR2"/>
<dbReference type="SMART" id="SM01321">
    <property type="entry name" value="Y1_Tnp"/>
    <property type="match status" value="1"/>
</dbReference>
<dbReference type="SUPFAM" id="SSF143422">
    <property type="entry name" value="Transposase IS200-like"/>
    <property type="match status" value="1"/>
</dbReference>